<keyword evidence="2" id="KW-1185">Reference proteome</keyword>
<sequence>MTELSPISPSDEICKVLPCLPEKFIVDFANGIDVVNDHLRVQRARNGFSARLYDGFTGQGQRRQAEINASLVDSVEASLQWLTELSRSLARSNLAMTHVKNRVAMIQTALIDLTHYSADTRQQIERLSFELNERCTQLERDIKRIDLVQRANIEIDLVFSKWEAGKFASFSLAGRCYAVLEELRWGAFGDLYRNGSIGERATHLEILSNRAISQLMRDTDEASTKRLDTTQWLAPPHGRDLLPDAQDALAYLGDWSCIIQSPFVHAICNCGHKLPLRMPRICSSERLVEGLVSDIFRVNE</sequence>
<dbReference type="AlphaFoldDB" id="A0A850R3D9"/>
<proteinExistence type="predicted"/>
<comment type="caution">
    <text evidence="1">The sequence shown here is derived from an EMBL/GenBank/DDBJ whole genome shotgun (WGS) entry which is preliminary data.</text>
</comment>
<dbReference type="Proteomes" id="UP000592294">
    <property type="component" value="Unassembled WGS sequence"/>
</dbReference>
<name>A0A850R3D9_9GAMM</name>
<dbReference type="Pfam" id="PF13990">
    <property type="entry name" value="YjcZ"/>
    <property type="match status" value="1"/>
</dbReference>
<dbReference type="EMBL" id="JABZEO010000002">
    <property type="protein sequence ID" value="NVZ08164.1"/>
    <property type="molecule type" value="Genomic_DNA"/>
</dbReference>
<reference evidence="1 2" key="1">
    <citation type="submission" date="2020-06" db="EMBL/GenBank/DDBJ databases">
        <title>Whole-genome sequence of Allochromatium humboldtianum DSM 21881, type strain.</title>
        <authorList>
            <person name="Kyndt J.A."/>
            <person name="Meyer T.E."/>
        </authorList>
    </citation>
    <scope>NUCLEOTIDE SEQUENCE [LARGE SCALE GENOMIC DNA]</scope>
    <source>
        <strain evidence="1 2">DSM 21881</strain>
    </source>
</reference>
<evidence type="ECO:0000313" key="1">
    <source>
        <dbReference type="EMBL" id="NVZ08164.1"/>
    </source>
</evidence>
<organism evidence="1 2">
    <name type="scientific">Allochromatium humboldtianum</name>
    <dbReference type="NCBI Taxonomy" id="504901"/>
    <lineage>
        <taxon>Bacteria</taxon>
        <taxon>Pseudomonadati</taxon>
        <taxon>Pseudomonadota</taxon>
        <taxon>Gammaproteobacteria</taxon>
        <taxon>Chromatiales</taxon>
        <taxon>Chromatiaceae</taxon>
        <taxon>Allochromatium</taxon>
    </lineage>
</organism>
<gene>
    <name evidence="1" type="ORF">HW932_02685</name>
</gene>
<accession>A0A850R3D9</accession>
<evidence type="ECO:0000313" key="2">
    <source>
        <dbReference type="Proteomes" id="UP000592294"/>
    </source>
</evidence>
<protein>
    <submittedName>
        <fullName evidence="1">Uncharacterized protein</fullName>
    </submittedName>
</protein>
<dbReference type="InterPro" id="IPR025599">
    <property type="entry name" value="YjcZ"/>
</dbReference>
<dbReference type="RefSeq" id="WP_176974961.1">
    <property type="nucleotide sequence ID" value="NZ_JABZEO010000002.1"/>
</dbReference>